<reference evidence="1 2" key="1">
    <citation type="submission" date="2022-12" db="EMBL/GenBank/DDBJ databases">
        <title>Chromosome-level genome of Tegillarca granosa.</title>
        <authorList>
            <person name="Kim J."/>
        </authorList>
    </citation>
    <scope>NUCLEOTIDE SEQUENCE [LARGE SCALE GENOMIC DNA]</scope>
    <source>
        <strain evidence="1">Teg-2019</strain>
        <tissue evidence="1">Adductor muscle</tissue>
    </source>
</reference>
<organism evidence="1 2">
    <name type="scientific">Tegillarca granosa</name>
    <name type="common">Malaysian cockle</name>
    <name type="synonym">Anadara granosa</name>
    <dbReference type="NCBI Taxonomy" id="220873"/>
    <lineage>
        <taxon>Eukaryota</taxon>
        <taxon>Metazoa</taxon>
        <taxon>Spiralia</taxon>
        <taxon>Lophotrochozoa</taxon>
        <taxon>Mollusca</taxon>
        <taxon>Bivalvia</taxon>
        <taxon>Autobranchia</taxon>
        <taxon>Pteriomorphia</taxon>
        <taxon>Arcoida</taxon>
        <taxon>Arcoidea</taxon>
        <taxon>Arcidae</taxon>
        <taxon>Tegillarca</taxon>
    </lineage>
</organism>
<sequence length="125" mass="14594">MKIFPLYPLPIPLSAFRVEEIQAWVDLNGTGICPKLYLFHLEGNNVLIHMEILEKAITLRDITDKHMEKFWSEKPEPAKLFSLYILHYLLDTVPKMHDKGWAHKDLHGKCTFNVVPSAYKVVYFP</sequence>
<gene>
    <name evidence="1" type="ORF">KUTeg_015141</name>
</gene>
<dbReference type="Proteomes" id="UP001217089">
    <property type="component" value="Unassembled WGS sequence"/>
</dbReference>
<evidence type="ECO:0000313" key="1">
    <source>
        <dbReference type="EMBL" id="KAJ8307057.1"/>
    </source>
</evidence>
<protein>
    <recommendedName>
        <fullName evidence="3">Protein kinase domain-containing protein</fullName>
    </recommendedName>
</protein>
<dbReference type="SUPFAM" id="SSF56112">
    <property type="entry name" value="Protein kinase-like (PK-like)"/>
    <property type="match status" value="1"/>
</dbReference>
<keyword evidence="2" id="KW-1185">Reference proteome</keyword>
<name>A0ABQ9EP98_TEGGR</name>
<dbReference type="InterPro" id="IPR011009">
    <property type="entry name" value="Kinase-like_dom_sf"/>
</dbReference>
<evidence type="ECO:0000313" key="2">
    <source>
        <dbReference type="Proteomes" id="UP001217089"/>
    </source>
</evidence>
<dbReference type="EMBL" id="JARBDR010000793">
    <property type="protein sequence ID" value="KAJ8307057.1"/>
    <property type="molecule type" value="Genomic_DNA"/>
</dbReference>
<accession>A0ABQ9EP98</accession>
<proteinExistence type="predicted"/>
<comment type="caution">
    <text evidence="1">The sequence shown here is derived from an EMBL/GenBank/DDBJ whole genome shotgun (WGS) entry which is preliminary data.</text>
</comment>
<evidence type="ECO:0008006" key="3">
    <source>
        <dbReference type="Google" id="ProtNLM"/>
    </source>
</evidence>